<gene>
    <name evidence="2" type="ORF">SS1G_13440</name>
</gene>
<proteinExistence type="predicted"/>
<evidence type="ECO:0000256" key="1">
    <source>
        <dbReference type="SAM" id="MobiDB-lite"/>
    </source>
</evidence>
<dbReference type="RefSeq" id="XP_001585556.1">
    <property type="nucleotide sequence ID" value="XM_001585506.1"/>
</dbReference>
<organism evidence="2 3">
    <name type="scientific">Sclerotinia sclerotiorum (strain ATCC 18683 / 1980 / Ss-1)</name>
    <name type="common">White mold</name>
    <name type="synonym">Whetzelinia sclerotiorum</name>
    <dbReference type="NCBI Taxonomy" id="665079"/>
    <lineage>
        <taxon>Eukaryota</taxon>
        <taxon>Fungi</taxon>
        <taxon>Dikarya</taxon>
        <taxon>Ascomycota</taxon>
        <taxon>Pezizomycotina</taxon>
        <taxon>Leotiomycetes</taxon>
        <taxon>Helotiales</taxon>
        <taxon>Sclerotiniaceae</taxon>
        <taxon>Sclerotinia</taxon>
    </lineage>
</organism>
<dbReference type="AlphaFoldDB" id="A7F760"/>
<dbReference type="Proteomes" id="UP000001312">
    <property type="component" value="Unassembled WGS sequence"/>
</dbReference>
<evidence type="ECO:0000313" key="3">
    <source>
        <dbReference type="Proteomes" id="UP000001312"/>
    </source>
</evidence>
<keyword evidence="3" id="KW-1185">Reference proteome</keyword>
<dbReference type="EMBL" id="CH476645">
    <property type="protein sequence ID" value="EDN98581.1"/>
    <property type="molecule type" value="Genomic_DNA"/>
</dbReference>
<protein>
    <submittedName>
        <fullName evidence="2">Uncharacterized protein</fullName>
    </submittedName>
</protein>
<name>A7F760_SCLS1</name>
<feature type="region of interest" description="Disordered" evidence="1">
    <location>
        <begin position="1"/>
        <end position="26"/>
    </location>
</feature>
<dbReference type="GeneID" id="5481657"/>
<dbReference type="HOGENOM" id="CLU_2499246_0_0_1"/>
<accession>A7F760</accession>
<dbReference type="KEGG" id="ssl:SS1G_13440"/>
<sequence>MSKTSIKSKSSPHAHPLPPSPRNLIPVRQDPLFKGFEMFQPFQNIDIDRQTLKDPRISKRPAAPVNPVIPRFPLSIDLFRVPKRNN</sequence>
<dbReference type="InParanoid" id="A7F760"/>
<reference evidence="3" key="1">
    <citation type="journal article" date="2011" name="PLoS Genet.">
        <title>Genomic analysis of the necrotrophic fungal pathogens Sclerotinia sclerotiorum and Botrytis cinerea.</title>
        <authorList>
            <person name="Amselem J."/>
            <person name="Cuomo C.A."/>
            <person name="van Kan J.A."/>
            <person name="Viaud M."/>
            <person name="Benito E.P."/>
            <person name="Couloux A."/>
            <person name="Coutinho P.M."/>
            <person name="de Vries R.P."/>
            <person name="Dyer P.S."/>
            <person name="Fillinger S."/>
            <person name="Fournier E."/>
            <person name="Gout L."/>
            <person name="Hahn M."/>
            <person name="Kohn L."/>
            <person name="Lapalu N."/>
            <person name="Plummer K.M."/>
            <person name="Pradier J.M."/>
            <person name="Quevillon E."/>
            <person name="Sharon A."/>
            <person name="Simon A."/>
            <person name="ten Have A."/>
            <person name="Tudzynski B."/>
            <person name="Tudzynski P."/>
            <person name="Wincker P."/>
            <person name="Andrew M."/>
            <person name="Anthouard V."/>
            <person name="Beever R.E."/>
            <person name="Beffa R."/>
            <person name="Benoit I."/>
            <person name="Bouzid O."/>
            <person name="Brault B."/>
            <person name="Chen Z."/>
            <person name="Choquer M."/>
            <person name="Collemare J."/>
            <person name="Cotton P."/>
            <person name="Danchin E.G."/>
            <person name="Da Silva C."/>
            <person name="Gautier A."/>
            <person name="Giraud C."/>
            <person name="Giraud T."/>
            <person name="Gonzalez C."/>
            <person name="Grossetete S."/>
            <person name="Guldener U."/>
            <person name="Henrissat B."/>
            <person name="Howlett B.J."/>
            <person name="Kodira C."/>
            <person name="Kretschmer M."/>
            <person name="Lappartient A."/>
            <person name="Leroch M."/>
            <person name="Levis C."/>
            <person name="Mauceli E."/>
            <person name="Neuveglise C."/>
            <person name="Oeser B."/>
            <person name="Pearson M."/>
            <person name="Poulain J."/>
            <person name="Poussereau N."/>
            <person name="Quesneville H."/>
            <person name="Rascle C."/>
            <person name="Schumacher J."/>
            <person name="Segurens B."/>
            <person name="Sexton A."/>
            <person name="Silva E."/>
            <person name="Sirven C."/>
            <person name="Soanes D.M."/>
            <person name="Talbot N.J."/>
            <person name="Templeton M."/>
            <person name="Yandava C."/>
            <person name="Yarden O."/>
            <person name="Zeng Q."/>
            <person name="Rollins J.A."/>
            <person name="Lebrun M.H."/>
            <person name="Dickman M."/>
        </authorList>
    </citation>
    <scope>NUCLEOTIDE SEQUENCE [LARGE SCALE GENOMIC DNA]</scope>
    <source>
        <strain evidence="3">ATCC 18683 / 1980 / Ss-1</strain>
    </source>
</reference>
<evidence type="ECO:0000313" key="2">
    <source>
        <dbReference type="EMBL" id="EDN98581.1"/>
    </source>
</evidence>